<dbReference type="PANTHER" id="PTHR11206">
    <property type="entry name" value="MULTIDRUG RESISTANCE PROTEIN"/>
    <property type="match status" value="1"/>
</dbReference>
<dbReference type="InterPro" id="IPR002528">
    <property type="entry name" value="MATE_fam"/>
</dbReference>
<reference evidence="7 8" key="1">
    <citation type="journal article" date="2013" name="PLoS Genet.">
        <title>Distinctive expansion of potential virulence genes in the genome of the oomycete fish pathogen Saprolegnia parasitica.</title>
        <authorList>
            <person name="Jiang R.H."/>
            <person name="de Bruijn I."/>
            <person name="Haas B.J."/>
            <person name="Belmonte R."/>
            <person name="Lobach L."/>
            <person name="Christie J."/>
            <person name="van den Ackerveken G."/>
            <person name="Bottin A."/>
            <person name="Bulone V."/>
            <person name="Diaz-Moreno S.M."/>
            <person name="Dumas B."/>
            <person name="Fan L."/>
            <person name="Gaulin E."/>
            <person name="Govers F."/>
            <person name="Grenville-Briggs L.J."/>
            <person name="Horner N.R."/>
            <person name="Levin J.Z."/>
            <person name="Mammella M."/>
            <person name="Meijer H.J."/>
            <person name="Morris P."/>
            <person name="Nusbaum C."/>
            <person name="Oome S."/>
            <person name="Phillips A.J."/>
            <person name="van Rooyen D."/>
            <person name="Rzeszutek E."/>
            <person name="Saraiva M."/>
            <person name="Secombes C.J."/>
            <person name="Seidl M.F."/>
            <person name="Snel B."/>
            <person name="Stassen J.H."/>
            <person name="Sykes S."/>
            <person name="Tripathy S."/>
            <person name="van den Berg H."/>
            <person name="Vega-Arreguin J.C."/>
            <person name="Wawra S."/>
            <person name="Young S.K."/>
            <person name="Zeng Q."/>
            <person name="Dieguez-Uribeondo J."/>
            <person name="Russ C."/>
            <person name="Tyler B.M."/>
            <person name="van West P."/>
        </authorList>
    </citation>
    <scope>NUCLEOTIDE SEQUENCE [LARGE SCALE GENOMIC DNA]</scope>
    <source>
        <strain evidence="7 8">CBS 223.65</strain>
    </source>
</reference>
<evidence type="ECO:0000256" key="5">
    <source>
        <dbReference type="ARBA" id="ARBA00023136"/>
    </source>
</evidence>
<keyword evidence="4 6" id="KW-1133">Transmembrane helix</keyword>
<sequence>MATTPALATTPDFVLLPDEKPDYAAEAKALLQLGGPVIFTLLMEVLPSATNMVLVSTLNSPHTKEHVDAASLSGMYLNITAMSVGLGMATAMDTLCNQAFGANNTKKFGVYLQSALLGMAVTFVPVFVLNWFSGAILLGLGQHEHLSELTGDFTRITLIGIPFLYIYEILKKTLQAYNIVGPMAAMAVVANVIHIGLGYCLVQYTSLGFYGAAVARSMSSVTLPMMMAIYFRFYPVHREWEFTRSIKVAARHMPKFFRYGVPGMLMMMIEWGAFEVLTLLSGVMADPVVKIGVMSILTQVLSISYLVYLGMSIAATIRIGSMLGAKNHTQAIVIAKVAYGLCACGTILTASALILARHALPTIFLNDPEIIELTATMLLYAIPGHVLDGVNAVSHGVFHAMGLQSKATIINAVAFYIVGVPLAAVFGFPCNLELKGLWLGFTLGSLTCCVLYAVWLRRLDWKQLAEAIAGQHQY</sequence>
<proteinExistence type="inferred from homology"/>
<dbReference type="NCBIfam" id="TIGR00797">
    <property type="entry name" value="matE"/>
    <property type="match status" value="1"/>
</dbReference>
<keyword evidence="5 6" id="KW-0472">Membrane</keyword>
<evidence type="ECO:0000256" key="1">
    <source>
        <dbReference type="ARBA" id="ARBA00004141"/>
    </source>
</evidence>
<dbReference type="Pfam" id="PF01554">
    <property type="entry name" value="MatE"/>
    <property type="match status" value="2"/>
</dbReference>
<feature type="transmembrane region" description="Helical" evidence="6">
    <location>
        <begin position="177"/>
        <end position="197"/>
    </location>
</feature>
<dbReference type="Proteomes" id="UP000030745">
    <property type="component" value="Unassembled WGS sequence"/>
</dbReference>
<dbReference type="OrthoDB" id="2126698at2759"/>
<organism evidence="7 8">
    <name type="scientific">Saprolegnia parasitica (strain CBS 223.65)</name>
    <dbReference type="NCBI Taxonomy" id="695850"/>
    <lineage>
        <taxon>Eukaryota</taxon>
        <taxon>Sar</taxon>
        <taxon>Stramenopiles</taxon>
        <taxon>Oomycota</taxon>
        <taxon>Saprolegniomycetes</taxon>
        <taxon>Saprolegniales</taxon>
        <taxon>Saprolegniaceae</taxon>
        <taxon>Saprolegnia</taxon>
    </lineage>
</organism>
<feature type="transmembrane region" description="Helical" evidence="6">
    <location>
        <begin position="409"/>
        <end position="429"/>
    </location>
</feature>
<feature type="transmembrane region" description="Helical" evidence="6">
    <location>
        <begin position="435"/>
        <end position="455"/>
    </location>
</feature>
<dbReference type="VEuPathDB" id="FungiDB:SPRG_01111"/>
<dbReference type="CDD" id="cd13132">
    <property type="entry name" value="MATE_eukaryotic"/>
    <property type="match status" value="1"/>
</dbReference>
<dbReference type="GO" id="GO:0016020">
    <property type="term" value="C:membrane"/>
    <property type="evidence" value="ECO:0007669"/>
    <property type="project" value="UniProtKB-SubCell"/>
</dbReference>
<evidence type="ECO:0000313" key="8">
    <source>
        <dbReference type="Proteomes" id="UP000030745"/>
    </source>
</evidence>
<comment type="subcellular location">
    <subcellularLocation>
        <location evidence="1">Membrane</location>
        <topology evidence="1">Multi-pass membrane protein</topology>
    </subcellularLocation>
</comment>
<feature type="transmembrane region" description="Helical" evidence="6">
    <location>
        <begin position="294"/>
        <end position="317"/>
    </location>
</feature>
<dbReference type="OMA" id="AFFSNWQ"/>
<keyword evidence="3 6" id="KW-0812">Transmembrane</keyword>
<protein>
    <recommendedName>
        <fullName evidence="9">MATE efflux family protein</fullName>
    </recommendedName>
</protein>
<evidence type="ECO:0000256" key="4">
    <source>
        <dbReference type="ARBA" id="ARBA00022989"/>
    </source>
</evidence>
<accession>A0A067D7R0</accession>
<dbReference type="GO" id="GO:1990961">
    <property type="term" value="P:xenobiotic detoxification by transmembrane export across the plasma membrane"/>
    <property type="evidence" value="ECO:0007669"/>
    <property type="project" value="InterPro"/>
</dbReference>
<dbReference type="STRING" id="695850.A0A067D7R0"/>
<dbReference type="AlphaFoldDB" id="A0A067D7R0"/>
<feature type="transmembrane region" description="Helical" evidence="6">
    <location>
        <begin position="153"/>
        <end position="170"/>
    </location>
</feature>
<evidence type="ECO:0008006" key="9">
    <source>
        <dbReference type="Google" id="ProtNLM"/>
    </source>
</evidence>
<dbReference type="RefSeq" id="XP_012194700.1">
    <property type="nucleotide sequence ID" value="XM_012339310.1"/>
</dbReference>
<gene>
    <name evidence="7" type="ORF">SPRG_01111</name>
</gene>
<evidence type="ECO:0000313" key="7">
    <source>
        <dbReference type="EMBL" id="KDO35047.1"/>
    </source>
</evidence>
<dbReference type="KEGG" id="spar:SPRG_01111"/>
<feature type="transmembrane region" description="Helical" evidence="6">
    <location>
        <begin position="337"/>
        <end position="357"/>
    </location>
</feature>
<dbReference type="EMBL" id="KK583190">
    <property type="protein sequence ID" value="KDO35047.1"/>
    <property type="molecule type" value="Genomic_DNA"/>
</dbReference>
<evidence type="ECO:0000256" key="3">
    <source>
        <dbReference type="ARBA" id="ARBA00022692"/>
    </source>
</evidence>
<keyword evidence="8" id="KW-1185">Reference proteome</keyword>
<feature type="transmembrane region" description="Helical" evidence="6">
    <location>
        <begin position="209"/>
        <end position="235"/>
    </location>
</feature>
<name>A0A067D7R0_SAPPC</name>
<dbReference type="GeneID" id="24123721"/>
<evidence type="ECO:0000256" key="6">
    <source>
        <dbReference type="SAM" id="Phobius"/>
    </source>
</evidence>
<evidence type="ECO:0000256" key="2">
    <source>
        <dbReference type="ARBA" id="ARBA00010199"/>
    </source>
</evidence>
<dbReference type="GO" id="GO:0015297">
    <property type="term" value="F:antiporter activity"/>
    <property type="evidence" value="ECO:0007669"/>
    <property type="project" value="InterPro"/>
</dbReference>
<feature type="transmembrane region" description="Helical" evidence="6">
    <location>
        <begin position="108"/>
        <end position="133"/>
    </location>
</feature>
<comment type="similarity">
    <text evidence="2">Belongs to the multi antimicrobial extrusion (MATE) (TC 2.A.66.1) family.</text>
</comment>
<dbReference type="InterPro" id="IPR045069">
    <property type="entry name" value="MATE_euk"/>
</dbReference>
<feature type="transmembrane region" description="Helical" evidence="6">
    <location>
        <begin position="256"/>
        <end position="274"/>
    </location>
</feature>
<dbReference type="GO" id="GO:0042910">
    <property type="term" value="F:xenobiotic transmembrane transporter activity"/>
    <property type="evidence" value="ECO:0007669"/>
    <property type="project" value="InterPro"/>
</dbReference>